<dbReference type="EMBL" id="LR134182">
    <property type="protein sequence ID" value="VEB39648.1"/>
    <property type="molecule type" value="Genomic_DNA"/>
</dbReference>
<evidence type="ECO:0000313" key="3">
    <source>
        <dbReference type="Proteomes" id="UP000275777"/>
    </source>
</evidence>
<gene>
    <name evidence="2" type="ORF">NCTC9695_00032</name>
</gene>
<feature type="signal peptide" evidence="1">
    <location>
        <begin position="1"/>
        <end position="39"/>
    </location>
</feature>
<dbReference type="AlphaFoldDB" id="A0A3S4HHM7"/>
<protein>
    <submittedName>
        <fullName evidence="2">Uncharacterized protein</fullName>
    </submittedName>
</protein>
<feature type="chain" id="PRO_5018778600" evidence="1">
    <location>
        <begin position="40"/>
        <end position="145"/>
    </location>
</feature>
<organism evidence="2 3">
    <name type="scientific">Chromobacterium violaceum</name>
    <dbReference type="NCBI Taxonomy" id="536"/>
    <lineage>
        <taxon>Bacteria</taxon>
        <taxon>Pseudomonadati</taxon>
        <taxon>Pseudomonadota</taxon>
        <taxon>Betaproteobacteria</taxon>
        <taxon>Neisseriales</taxon>
        <taxon>Chromobacteriaceae</taxon>
        <taxon>Chromobacterium</taxon>
    </lineage>
</organism>
<reference evidence="2 3" key="1">
    <citation type="submission" date="2018-12" db="EMBL/GenBank/DDBJ databases">
        <authorList>
            <consortium name="Pathogen Informatics"/>
        </authorList>
    </citation>
    <scope>NUCLEOTIDE SEQUENCE [LARGE SCALE GENOMIC DNA]</scope>
    <source>
        <strain evidence="2 3">NCTC9695</strain>
    </source>
</reference>
<name>A0A3S4HHM7_CHRVL</name>
<evidence type="ECO:0000256" key="1">
    <source>
        <dbReference type="SAM" id="SignalP"/>
    </source>
</evidence>
<evidence type="ECO:0000313" key="2">
    <source>
        <dbReference type="EMBL" id="VEB39648.1"/>
    </source>
</evidence>
<accession>A0A3S4HHM7</accession>
<proteinExistence type="predicted"/>
<dbReference type="Proteomes" id="UP000275777">
    <property type="component" value="Chromosome"/>
</dbReference>
<sequence length="145" mass="15685">MIKTSSLIFSRRRRPHASVAASVRLIAGLCLLAGCHAAAAPVRADGETRLALRGTVVGPIASGSKAEGTLFRAYYLQLRRPLRLDDSAACGAQTMRKLALNQEGMERYKGGPSRWKAGCSARRTVPALITWPISWWTRQPGAEPA</sequence>
<dbReference type="PROSITE" id="PS51257">
    <property type="entry name" value="PROKAR_LIPOPROTEIN"/>
    <property type="match status" value="1"/>
</dbReference>
<keyword evidence="1" id="KW-0732">Signal</keyword>